<dbReference type="InterPro" id="IPR023296">
    <property type="entry name" value="Glyco_hydro_beta-prop_sf"/>
</dbReference>
<evidence type="ECO:0000313" key="2">
    <source>
        <dbReference type="Proteomes" id="UP000198906"/>
    </source>
</evidence>
<gene>
    <name evidence="1" type="ORF">GA0074694_4290</name>
</gene>
<dbReference type="SUPFAM" id="SSF75005">
    <property type="entry name" value="Arabinanase/levansucrase/invertase"/>
    <property type="match status" value="1"/>
</dbReference>
<evidence type="ECO:0000313" key="1">
    <source>
        <dbReference type="EMBL" id="SCL25671.1"/>
    </source>
</evidence>
<reference evidence="2" key="1">
    <citation type="submission" date="2016-06" db="EMBL/GenBank/DDBJ databases">
        <authorList>
            <person name="Varghese N."/>
        </authorList>
    </citation>
    <scope>NUCLEOTIDE SEQUENCE [LARGE SCALE GENOMIC DNA]</scope>
    <source>
        <strain evidence="2">DSM 46123</strain>
    </source>
</reference>
<evidence type="ECO:0008006" key="3">
    <source>
        <dbReference type="Google" id="ProtNLM"/>
    </source>
</evidence>
<protein>
    <recommendedName>
        <fullName evidence="3">Glycosyl hydrolases family 43</fullName>
    </recommendedName>
</protein>
<dbReference type="InterPro" id="IPR006311">
    <property type="entry name" value="TAT_signal"/>
</dbReference>
<dbReference type="EMBL" id="FMHU01000002">
    <property type="protein sequence ID" value="SCL25671.1"/>
    <property type="molecule type" value="Genomic_DNA"/>
</dbReference>
<organism evidence="1 2">
    <name type="scientific">Micromonospora inyonensis</name>
    <dbReference type="NCBI Taxonomy" id="47866"/>
    <lineage>
        <taxon>Bacteria</taxon>
        <taxon>Bacillati</taxon>
        <taxon>Actinomycetota</taxon>
        <taxon>Actinomycetes</taxon>
        <taxon>Micromonosporales</taxon>
        <taxon>Micromonosporaceae</taxon>
        <taxon>Micromonospora</taxon>
    </lineage>
</organism>
<dbReference type="RefSeq" id="WP_091461017.1">
    <property type="nucleotide sequence ID" value="NZ_FMHU01000002.1"/>
</dbReference>
<keyword evidence="2" id="KW-1185">Reference proteome</keyword>
<proteinExistence type="predicted"/>
<dbReference type="STRING" id="47866.GA0074694_4290"/>
<accession>A0A1C6S8S0</accession>
<dbReference type="PROSITE" id="PS51318">
    <property type="entry name" value="TAT"/>
    <property type="match status" value="1"/>
</dbReference>
<dbReference type="Proteomes" id="UP000198906">
    <property type="component" value="Unassembled WGS sequence"/>
</dbReference>
<name>A0A1C6S8S0_9ACTN</name>
<dbReference type="AlphaFoldDB" id="A0A1C6S8S0"/>
<sequence>MTRTFLVPRRRAAAAAAGAGLLVTALTAAPPAAADPAFAFAFPQFSYVGNAFDKSTLDYNPTNEFIFPSIIRAADYFPNPLGTYYLYYAPHERPGGIALAYADSINGPWTEYAANPLISNTWLPHYSTVSHVSSPHAIWIEGERKLFLYFHGENSITRYATSDDGIHFSYGGTAISRDATTGGETSYARVFEQSVPRLGTRYLMLFMDNPTAALPGPTGPVSRRIRWAVSQDARTWTIQPDPIVTPRGIQGPNASGPFFLRWENRNLVIFHAADGNMHAVDVGENFDQETHLGLVHDSMTGAPDLGRSAAPTFYFDGQTMHMYYEAGGRLTATIGHAVANLAEPPPTRTVDCVVDRPVLWPPNHRMVDVTVTADLPDGVLGPNALTLTGVTGGATEDVEGFVDGTPDFSGRFRASRPGDGGDRVYRLTYAGHDEIGRPLGCTVTVTVPHDQSAG</sequence>
<dbReference type="Gene3D" id="2.115.10.20">
    <property type="entry name" value="Glycosyl hydrolase domain, family 43"/>
    <property type="match status" value="2"/>
</dbReference>